<dbReference type="SUPFAM" id="SSF50118">
    <property type="entry name" value="Cell growth inhibitor/plasmid maintenance toxic component"/>
    <property type="match status" value="1"/>
</dbReference>
<comment type="caution">
    <text evidence="8">The sequence shown here is derived from an EMBL/GenBank/DDBJ whole genome shotgun (WGS) entry which is preliminary data.</text>
</comment>
<dbReference type="Proteomes" id="UP000271590">
    <property type="component" value="Unassembled WGS sequence"/>
</dbReference>
<evidence type="ECO:0000313" key="10">
    <source>
        <dbReference type="Proteomes" id="UP000271137"/>
    </source>
</evidence>
<sequence length="108" mass="11841">MAQFDVHRNKGSQKESIPFVVVIQSARFDAYRRRVVVPLVLRQHAPGSSVSGSRMNPIFRTGGVEVVLNPLQVVSVATDQLGAVVDSLAEHGQQIIDAMDELMTRAWG</sequence>
<name>A0A3P3E6F9_9BURK</name>
<reference evidence="8 11" key="1">
    <citation type="submission" date="2018-11" db="EMBL/GenBank/DDBJ databases">
        <title>The genome of Variovorax sp T529.</title>
        <authorList>
            <person name="Gao J."/>
        </authorList>
    </citation>
    <scope>NUCLEOTIDE SEQUENCE [LARGE SCALE GENOMIC DNA]</scope>
    <source>
        <strain evidence="8 11">T529</strain>
    </source>
</reference>
<evidence type="ECO:0000313" key="9">
    <source>
        <dbReference type="EMBL" id="RSZ29922.1"/>
    </source>
</evidence>
<gene>
    <name evidence="8" type="ORF">EH244_28120</name>
    <name evidence="9" type="ORF">EJO66_28075</name>
</gene>
<keyword evidence="5" id="KW-0804">Transcription</keyword>
<keyword evidence="4" id="KW-0805">Transcription regulation</keyword>
<dbReference type="Pfam" id="PF01845">
    <property type="entry name" value="CcdB"/>
    <property type="match status" value="1"/>
</dbReference>
<evidence type="ECO:0000256" key="5">
    <source>
        <dbReference type="ARBA" id="ARBA00023163"/>
    </source>
</evidence>
<dbReference type="GO" id="GO:0008657">
    <property type="term" value="F:DNA topoisomerase type II (double strand cut, ATP-hydrolyzing) inhibitor activity"/>
    <property type="evidence" value="ECO:0007669"/>
    <property type="project" value="InterPro"/>
</dbReference>
<evidence type="ECO:0000256" key="3">
    <source>
        <dbReference type="ARBA" id="ARBA00022491"/>
    </source>
</evidence>
<protein>
    <recommendedName>
        <fullName evidence="2">Toxin CcdB</fullName>
    </recommendedName>
    <alternativeName>
        <fullName evidence="7">Cytotoxic protein CcdB</fullName>
    </alternativeName>
    <alternativeName>
        <fullName evidence="6">Protein LetD</fullName>
    </alternativeName>
</protein>
<evidence type="ECO:0000256" key="2">
    <source>
        <dbReference type="ARBA" id="ARBA00015075"/>
    </source>
</evidence>
<evidence type="ECO:0000313" key="11">
    <source>
        <dbReference type="Proteomes" id="UP000271590"/>
    </source>
</evidence>
<evidence type="ECO:0000256" key="1">
    <source>
        <dbReference type="ARBA" id="ARBA00005230"/>
    </source>
</evidence>
<dbReference type="RefSeq" id="WP_124961587.1">
    <property type="nucleotide sequence ID" value="NZ_CBFHCE010000034.1"/>
</dbReference>
<dbReference type="InterPro" id="IPR011067">
    <property type="entry name" value="Plasmid_toxin/cell-grow_inhib"/>
</dbReference>
<dbReference type="EMBL" id="RQXU01000027">
    <property type="protein sequence ID" value="RRH81949.1"/>
    <property type="molecule type" value="Genomic_DNA"/>
</dbReference>
<keyword evidence="10" id="KW-1185">Reference proteome</keyword>
<dbReference type="InterPro" id="IPR002712">
    <property type="entry name" value="CcdB"/>
</dbReference>
<keyword evidence="3" id="KW-0678">Repressor</keyword>
<dbReference type="EMBL" id="RXFQ01000022">
    <property type="protein sequence ID" value="RSZ29922.1"/>
    <property type="molecule type" value="Genomic_DNA"/>
</dbReference>
<comment type="similarity">
    <text evidence="1">Belongs to the CcdB toxin family.</text>
</comment>
<dbReference type="GO" id="GO:0006276">
    <property type="term" value="P:plasmid maintenance"/>
    <property type="evidence" value="ECO:0007669"/>
    <property type="project" value="InterPro"/>
</dbReference>
<dbReference type="Proteomes" id="UP000271137">
    <property type="component" value="Unassembled WGS sequence"/>
</dbReference>
<evidence type="ECO:0000256" key="6">
    <source>
        <dbReference type="ARBA" id="ARBA00029628"/>
    </source>
</evidence>
<dbReference type="AlphaFoldDB" id="A0A3P3E6F9"/>
<evidence type="ECO:0000256" key="4">
    <source>
        <dbReference type="ARBA" id="ARBA00023015"/>
    </source>
</evidence>
<organism evidence="8 11">
    <name type="scientific">Variovorax beijingensis</name>
    <dbReference type="NCBI Taxonomy" id="2496117"/>
    <lineage>
        <taxon>Bacteria</taxon>
        <taxon>Pseudomonadati</taxon>
        <taxon>Pseudomonadota</taxon>
        <taxon>Betaproteobacteria</taxon>
        <taxon>Burkholderiales</taxon>
        <taxon>Comamonadaceae</taxon>
        <taxon>Variovorax</taxon>
    </lineage>
</organism>
<proteinExistence type="inferred from homology"/>
<accession>A0A3P3E6F9</accession>
<evidence type="ECO:0000256" key="7">
    <source>
        <dbReference type="ARBA" id="ARBA00033135"/>
    </source>
</evidence>
<reference evidence="9 10" key="2">
    <citation type="submission" date="2018-12" db="EMBL/GenBank/DDBJ databases">
        <title>The genome sequences of strain 502.</title>
        <authorList>
            <person name="Gao J."/>
            <person name="Sun J."/>
        </authorList>
    </citation>
    <scope>NUCLEOTIDE SEQUENCE [LARGE SCALE GENOMIC DNA]</scope>
    <source>
        <strain evidence="9 10">502</strain>
    </source>
</reference>
<dbReference type="Gene3D" id="2.30.30.110">
    <property type="match status" value="1"/>
</dbReference>
<evidence type="ECO:0000313" key="8">
    <source>
        <dbReference type="EMBL" id="RRH81949.1"/>
    </source>
</evidence>